<feature type="coiled-coil region" evidence="1">
    <location>
        <begin position="406"/>
        <end position="436"/>
    </location>
</feature>
<name>A0A8S5TGH3_9CAUD</name>
<organism evidence="2">
    <name type="scientific">Myoviridae sp. ctIty1</name>
    <dbReference type="NCBI Taxonomy" id="2827673"/>
    <lineage>
        <taxon>Viruses</taxon>
        <taxon>Duplodnaviria</taxon>
        <taxon>Heunggongvirae</taxon>
        <taxon>Uroviricota</taxon>
        <taxon>Caudoviricetes</taxon>
    </lineage>
</organism>
<reference evidence="2" key="1">
    <citation type="journal article" date="2021" name="Proc. Natl. Acad. Sci. U.S.A.">
        <title>A Catalog of Tens of Thousands of Viruses from Human Metagenomes Reveals Hidden Associations with Chronic Diseases.</title>
        <authorList>
            <person name="Tisza M.J."/>
            <person name="Buck C.B."/>
        </authorList>
    </citation>
    <scope>NUCLEOTIDE SEQUENCE</scope>
    <source>
        <strain evidence="2">CtIty1</strain>
    </source>
</reference>
<accession>A0A8S5TGH3</accession>
<dbReference type="EMBL" id="BK032823">
    <property type="protein sequence ID" value="DAF62248.1"/>
    <property type="molecule type" value="Genomic_DNA"/>
</dbReference>
<dbReference type="Gene3D" id="3.40.50.300">
    <property type="entry name" value="P-loop containing nucleotide triphosphate hydrolases"/>
    <property type="match status" value="2"/>
</dbReference>
<dbReference type="PANTHER" id="PTHR32114">
    <property type="entry name" value="ABC TRANSPORTER ABCH.3"/>
    <property type="match status" value="1"/>
</dbReference>
<keyword evidence="1" id="KW-0175">Coiled coil</keyword>
<evidence type="ECO:0000313" key="2">
    <source>
        <dbReference type="EMBL" id="DAF62248.1"/>
    </source>
</evidence>
<dbReference type="SUPFAM" id="SSF52540">
    <property type="entry name" value="P-loop containing nucleoside triphosphate hydrolases"/>
    <property type="match status" value="1"/>
</dbReference>
<dbReference type="PANTHER" id="PTHR32114:SF2">
    <property type="entry name" value="ABC TRANSPORTER ABCH.3"/>
    <property type="match status" value="1"/>
</dbReference>
<feature type="coiled-coil region" evidence="1">
    <location>
        <begin position="563"/>
        <end position="593"/>
    </location>
</feature>
<evidence type="ECO:0000256" key="1">
    <source>
        <dbReference type="SAM" id="Coils"/>
    </source>
</evidence>
<proteinExistence type="predicted"/>
<feature type="coiled-coil region" evidence="1">
    <location>
        <begin position="272"/>
        <end position="320"/>
    </location>
</feature>
<feature type="coiled-coil region" evidence="1">
    <location>
        <begin position="642"/>
        <end position="686"/>
    </location>
</feature>
<sequence>MRLLRLRLENYIGIYNGMGLSSIEIDFSKCIHKVLIIKGDNGTGKSTIFKALTPLADSSIDYIPDKTAIKEIAYETDFQTILNIKYESLVKDGIRRPTKCYLNRLNPDGSIENLNPSNNITTAKEVIYDILGIDDNFITLSQLSANKKGLGGLKPSERKRYVNSIISSLAAFNSIHKLITTKSTVLKSIIDSYVTKLSQIGNIAIVEDAIKKDTVVLQELDNKKNGLISEIATIKAELSRLDSSGNFLDDYKNLSMRKIILEKEIRDLPDIEEYSEEKLIQYEKDMAKYEANEEMLSSRAKELLDEESKINNNITELTIKLDSLYNKEHMDDLNSKIESTKKELESYKPYFHLFKTYKDISEQDYETVKLVIEKFNSTVENIFQTYSETVRKESMNSLRTGKKEVILDHTEILSGLEKQLEDLRTEKRDVEFLNNRSKDYNKIPNDCNHKSDCPFIKDVVEAKNALRSRQSLYSLSTKINSTLDAIESAKNLAEENMIKTQCLYEMKSILEYIQSMSKIIRKFPGTESLDSINTLYHNIEHGIRLNFESVDKYQEFKNISTIVSALEEDLHSYETAKEKLISANAEIRILQEKIDTNLKNLSTIRDSKLSIFAEIEKIRSSKMEIEMVLDSIRYAKINKAKFEEVSVELNEITNKIESMEKNTVLIKDLTDKLNRRASELSALQNTDLPAISKAIEENKYRMVLFEQYTRDSQEYAAKYNEVQMIKKYTSIHGIQTVYMSVFMNSILNTTNTLLRLLFGGRFALQPFIINENEFNIPCADSEGRVREDISLMSDSQLSMISMLISFVLLRNSSNRYNIIKLDEVDDNLDSMNRIQFSILIEQIMNDLGFDQCLIISHNNELDLSNTDIVILKMESQEMIDSLYNSGGNIVFSYNEYKR</sequence>
<protein>
    <submittedName>
        <fullName evidence="2">STRUCTURAL MAINTENANCE OF CHROMOSOMES PROTEIN</fullName>
    </submittedName>
</protein>
<dbReference type="InterPro" id="IPR027417">
    <property type="entry name" value="P-loop_NTPase"/>
</dbReference>